<dbReference type="Proteomes" id="UP000295793">
    <property type="component" value="Unassembled WGS sequence"/>
</dbReference>
<protein>
    <submittedName>
        <fullName evidence="3">Putative secreted protein with PEP-CTERM sorting signal</fullName>
    </submittedName>
</protein>
<dbReference type="RefSeq" id="WP_132701555.1">
    <property type="nucleotide sequence ID" value="NZ_SLZR01000007.1"/>
</dbReference>
<evidence type="ECO:0000259" key="2">
    <source>
        <dbReference type="Pfam" id="PF07589"/>
    </source>
</evidence>
<evidence type="ECO:0000313" key="3">
    <source>
        <dbReference type="EMBL" id="TCS41115.1"/>
    </source>
</evidence>
<organism evidence="3 4">
    <name type="scientific">Reinekea marinisedimentorum</name>
    <dbReference type="NCBI Taxonomy" id="230495"/>
    <lineage>
        <taxon>Bacteria</taxon>
        <taxon>Pseudomonadati</taxon>
        <taxon>Pseudomonadota</taxon>
        <taxon>Gammaproteobacteria</taxon>
        <taxon>Oceanospirillales</taxon>
        <taxon>Saccharospirillaceae</taxon>
        <taxon>Reinekea</taxon>
    </lineage>
</organism>
<reference evidence="3 4" key="1">
    <citation type="submission" date="2019-03" db="EMBL/GenBank/DDBJ databases">
        <title>Genomic Encyclopedia of Archaeal and Bacterial Type Strains, Phase II (KMG-II): from individual species to whole genera.</title>
        <authorList>
            <person name="Goeker M."/>
        </authorList>
    </citation>
    <scope>NUCLEOTIDE SEQUENCE [LARGE SCALE GENOMIC DNA]</scope>
    <source>
        <strain evidence="3 4">DSM 15388</strain>
    </source>
</reference>
<feature type="chain" id="PRO_5020750943" evidence="1">
    <location>
        <begin position="20"/>
        <end position="178"/>
    </location>
</feature>
<evidence type="ECO:0000256" key="1">
    <source>
        <dbReference type="SAM" id="SignalP"/>
    </source>
</evidence>
<feature type="signal peptide" evidence="1">
    <location>
        <begin position="1"/>
        <end position="19"/>
    </location>
</feature>
<dbReference type="EMBL" id="SLZR01000007">
    <property type="protein sequence ID" value="TCS41115.1"/>
    <property type="molecule type" value="Genomic_DNA"/>
</dbReference>
<dbReference type="Pfam" id="PF07589">
    <property type="entry name" value="PEP-CTERM"/>
    <property type="match status" value="1"/>
</dbReference>
<comment type="caution">
    <text evidence="3">The sequence shown here is derived from an EMBL/GenBank/DDBJ whole genome shotgun (WGS) entry which is preliminary data.</text>
</comment>
<sequence>MNLLKLIPVLLLTVSPAFGYFISDSSGTTDVGSLDSLLAVISKSDMKDFGNGSNETTEANWVNSILPTSFTSEDASKNEKVGATLVDGESNIWAFELTTGAGYYVIKNSTWWALLLNNDSTSWGVIDTSLSGLSEFNLNDLEISHVTEFKVPIPEPSSLLLFGMGIAGLVGARKYRKS</sequence>
<dbReference type="AlphaFoldDB" id="A0A4R3I9X7"/>
<feature type="domain" description="Ice-binding protein C-terminal" evidence="2">
    <location>
        <begin position="152"/>
        <end position="174"/>
    </location>
</feature>
<dbReference type="NCBIfam" id="TIGR02595">
    <property type="entry name" value="PEP_CTERM"/>
    <property type="match status" value="1"/>
</dbReference>
<keyword evidence="4" id="KW-1185">Reference proteome</keyword>
<accession>A0A4R3I9X7</accession>
<dbReference type="InterPro" id="IPR013424">
    <property type="entry name" value="Ice-binding_C"/>
</dbReference>
<dbReference type="OrthoDB" id="6366909at2"/>
<gene>
    <name evidence="3" type="ORF">BCF53_107129</name>
</gene>
<keyword evidence="1" id="KW-0732">Signal</keyword>
<proteinExistence type="predicted"/>
<name>A0A4R3I9X7_9GAMM</name>
<evidence type="ECO:0000313" key="4">
    <source>
        <dbReference type="Proteomes" id="UP000295793"/>
    </source>
</evidence>